<sequence length="746" mass="85575">MAANNNVRDIPTLQDIAGRIALREKRLNPNPKTLTEKEMLTYDYFGFQVATKIYNIWKHSVKKSLTRLCRIELVAHLELSPSPTSPEDIKLCLSDPADLYQARGYSLSHLYLSGTGICSTICTRKIGAAFRNLKCLKFVGITTSPRDIDKLCGRLPRLIQLNISETKVPKITNMGSMTSLKFLIMRDIISCPRETWINLGSAPQLEYLDISQQTSRRSLPDITQDFLSSGAVLKKLKTLDCSKTKVTEECLTQLKRRHDALKTVIVLDVEAVKSADIDGLFLVNTATLKQSLYAMKYCTLLRRKSDLKYVIRDILELHMKDNSLQSLSDRVDKYLHWIHRIMDEFSDENDMMQLSILLWNQLCNAACGEVNVLDRAPFETDMNRFGDHMLLAMDMFKSSTPENIHVLLWDTMKFGSHSDAFRPMDPDIFCYISAIYITAVWERCENSEYSSLSCLNNVRRPIEVMLACTKKAKEEFDPSKEGDKTTPLAEDYLDLFFKELFWFFDMHSGIVRDDGKCEGYTMICTIFIRLMRRSEKLREKLHGIGAIEQLLNHLRVMRTEEVLEKMTTQKQNIPKVQRKVTKMIREICILPDITDLGATIFDTRLLINIMNDENTDVNNEFYVASICSTYAFCLELKGVESAEEDMIEYLNARALGLSKESEFSCCNVNVDAYLKNSIVQEILQRSKITGVVYWAMEVIAILINQGHNPSLSYKRSLPPLLPFVRNYETDDEVLLKMKANVLEWAD</sequence>
<proteinExistence type="predicted"/>
<dbReference type="GO" id="GO:0031462">
    <property type="term" value="C:Cul2-RING ubiquitin ligase complex"/>
    <property type="evidence" value="ECO:0007669"/>
    <property type="project" value="TreeGrafter"/>
</dbReference>
<accession>E3NA13</accession>
<dbReference type="Proteomes" id="UP000008281">
    <property type="component" value="Unassembled WGS sequence"/>
</dbReference>
<dbReference type="PANTHER" id="PTHR12904:SF28">
    <property type="entry name" value="ATP SYNTHASE SUBUNIT ALPHA-RELATED"/>
    <property type="match status" value="1"/>
</dbReference>
<dbReference type="InterPro" id="IPR032675">
    <property type="entry name" value="LRR_dom_sf"/>
</dbReference>
<dbReference type="InterPro" id="IPR051341">
    <property type="entry name" value="Zyg-11_UBL_adapter"/>
</dbReference>
<dbReference type="SUPFAM" id="SSF52047">
    <property type="entry name" value="RNI-like"/>
    <property type="match status" value="1"/>
</dbReference>
<dbReference type="PANTHER" id="PTHR12904">
    <property type="match status" value="1"/>
</dbReference>
<dbReference type="HOGENOM" id="CLU_380022_0_0_1"/>
<dbReference type="AlphaFoldDB" id="E3NA13"/>
<dbReference type="OrthoDB" id="550575at2759"/>
<evidence type="ECO:0000313" key="2">
    <source>
        <dbReference type="Proteomes" id="UP000008281"/>
    </source>
</evidence>
<evidence type="ECO:0000313" key="1">
    <source>
        <dbReference type="EMBL" id="EFO90891.1"/>
    </source>
</evidence>
<dbReference type="Gene3D" id="3.80.10.10">
    <property type="entry name" value="Ribonuclease Inhibitor"/>
    <property type="match status" value="1"/>
</dbReference>
<protein>
    <submittedName>
        <fullName evidence="1">Uncharacterized protein</fullName>
    </submittedName>
</protein>
<gene>
    <name evidence="1" type="ORF">CRE_19427</name>
</gene>
<dbReference type="STRING" id="31234.E3NA13"/>
<keyword evidence="2" id="KW-1185">Reference proteome</keyword>
<dbReference type="InParanoid" id="E3NA13"/>
<organism evidence="2">
    <name type="scientific">Caenorhabditis remanei</name>
    <name type="common">Caenorhabditis vulgaris</name>
    <dbReference type="NCBI Taxonomy" id="31234"/>
    <lineage>
        <taxon>Eukaryota</taxon>
        <taxon>Metazoa</taxon>
        <taxon>Ecdysozoa</taxon>
        <taxon>Nematoda</taxon>
        <taxon>Chromadorea</taxon>
        <taxon>Rhabditida</taxon>
        <taxon>Rhabditina</taxon>
        <taxon>Rhabditomorpha</taxon>
        <taxon>Rhabditoidea</taxon>
        <taxon>Rhabditidae</taxon>
        <taxon>Peloderinae</taxon>
        <taxon>Caenorhabditis</taxon>
    </lineage>
</organism>
<name>E3NA13_CAERE</name>
<dbReference type="eggNOG" id="KOG3665">
    <property type="taxonomic scope" value="Eukaryota"/>
</dbReference>
<reference evidence="1" key="1">
    <citation type="submission" date="2007-07" db="EMBL/GenBank/DDBJ databases">
        <title>PCAP assembly of the Caenorhabditis remanei genome.</title>
        <authorList>
            <consortium name="The Caenorhabditis remanei Sequencing Consortium"/>
            <person name="Wilson R.K."/>
        </authorList>
    </citation>
    <scope>NUCLEOTIDE SEQUENCE [LARGE SCALE GENOMIC DNA]</scope>
    <source>
        <strain evidence="1">PB4641</strain>
    </source>
</reference>
<dbReference type="EMBL" id="DS268570">
    <property type="protein sequence ID" value="EFO90891.1"/>
    <property type="molecule type" value="Genomic_DNA"/>
</dbReference>